<reference evidence="2 3" key="1">
    <citation type="submission" date="2016-10" db="EMBL/GenBank/DDBJ databases">
        <authorList>
            <person name="de Groot N.N."/>
        </authorList>
    </citation>
    <scope>NUCLEOTIDE SEQUENCE [LARGE SCALE GENOMIC DNA]</scope>
    <source>
        <strain evidence="2 3">DSM 24677</strain>
    </source>
</reference>
<proteinExistence type="predicted"/>
<dbReference type="OrthoDB" id="6198191at2"/>
<dbReference type="GeneID" id="78123981"/>
<organism evidence="2 3">
    <name type="scientific">Lentibacter algarum</name>
    <dbReference type="NCBI Taxonomy" id="576131"/>
    <lineage>
        <taxon>Bacteria</taxon>
        <taxon>Pseudomonadati</taxon>
        <taxon>Pseudomonadota</taxon>
        <taxon>Alphaproteobacteria</taxon>
        <taxon>Rhodobacterales</taxon>
        <taxon>Roseobacteraceae</taxon>
        <taxon>Lentibacter</taxon>
    </lineage>
</organism>
<accession>A0A1H3IPQ4</accession>
<dbReference type="RefSeq" id="WP_089888614.1">
    <property type="nucleotide sequence ID" value="NZ_FNPR01000001.1"/>
</dbReference>
<evidence type="ECO:0000313" key="3">
    <source>
        <dbReference type="Proteomes" id="UP000199026"/>
    </source>
</evidence>
<evidence type="ECO:0000313" key="2">
    <source>
        <dbReference type="EMBL" id="SDY29671.1"/>
    </source>
</evidence>
<sequence>MPHLNPQQTHRHQLRTAKEQRNHDAALAAFLGKKAEIDEMLARLAHLSDNHFNSHPDEINWGDVGTLEHYASLLKNITDNAFKEGEHVV</sequence>
<feature type="region of interest" description="Disordered" evidence="1">
    <location>
        <begin position="1"/>
        <end position="21"/>
    </location>
</feature>
<dbReference type="STRING" id="576131.SAMN05444486_1011202"/>
<dbReference type="AlphaFoldDB" id="A0A1H3IPQ4"/>
<protein>
    <submittedName>
        <fullName evidence="2">Uncharacterized protein</fullName>
    </submittedName>
</protein>
<dbReference type="EMBL" id="FNPR01000001">
    <property type="protein sequence ID" value="SDY29671.1"/>
    <property type="molecule type" value="Genomic_DNA"/>
</dbReference>
<dbReference type="Proteomes" id="UP000199026">
    <property type="component" value="Unassembled WGS sequence"/>
</dbReference>
<evidence type="ECO:0000256" key="1">
    <source>
        <dbReference type="SAM" id="MobiDB-lite"/>
    </source>
</evidence>
<gene>
    <name evidence="2" type="ORF">SAMN05444486_1011202</name>
</gene>
<name>A0A1H3IPQ4_9RHOB</name>
<keyword evidence="3" id="KW-1185">Reference proteome</keyword>